<evidence type="ECO:0000256" key="1">
    <source>
        <dbReference type="SAM" id="Coils"/>
    </source>
</evidence>
<keyword evidence="3" id="KW-1185">Reference proteome</keyword>
<dbReference type="Proteomes" id="UP000789901">
    <property type="component" value="Unassembled WGS sequence"/>
</dbReference>
<organism evidence="2 3">
    <name type="scientific">Gigaspora margarita</name>
    <dbReference type="NCBI Taxonomy" id="4874"/>
    <lineage>
        <taxon>Eukaryota</taxon>
        <taxon>Fungi</taxon>
        <taxon>Fungi incertae sedis</taxon>
        <taxon>Mucoromycota</taxon>
        <taxon>Glomeromycotina</taxon>
        <taxon>Glomeromycetes</taxon>
        <taxon>Diversisporales</taxon>
        <taxon>Gigasporaceae</taxon>
        <taxon>Gigaspora</taxon>
    </lineage>
</organism>
<gene>
    <name evidence="2" type="ORF">GMARGA_LOCUS28088</name>
</gene>
<feature type="coiled-coil region" evidence="1">
    <location>
        <begin position="18"/>
        <end position="76"/>
    </location>
</feature>
<reference evidence="2 3" key="1">
    <citation type="submission" date="2021-06" db="EMBL/GenBank/DDBJ databases">
        <authorList>
            <person name="Kallberg Y."/>
            <person name="Tangrot J."/>
            <person name="Rosling A."/>
        </authorList>
    </citation>
    <scope>NUCLEOTIDE SEQUENCE [LARGE SCALE GENOMIC DNA]</scope>
    <source>
        <strain evidence="2 3">120-4 pot B 10/14</strain>
    </source>
</reference>
<proteinExistence type="predicted"/>
<dbReference type="EMBL" id="CAJVQB010035349">
    <property type="protein sequence ID" value="CAG8822415.1"/>
    <property type="molecule type" value="Genomic_DNA"/>
</dbReference>
<keyword evidence="1" id="KW-0175">Coiled coil</keyword>
<feature type="non-terminal residue" evidence="2">
    <location>
        <position position="184"/>
    </location>
</feature>
<evidence type="ECO:0000313" key="3">
    <source>
        <dbReference type="Proteomes" id="UP000789901"/>
    </source>
</evidence>
<evidence type="ECO:0000313" key="2">
    <source>
        <dbReference type="EMBL" id="CAG8822415.1"/>
    </source>
</evidence>
<protein>
    <submittedName>
        <fullName evidence="2">35811_t:CDS:1</fullName>
    </submittedName>
</protein>
<accession>A0ABN7W8X7</accession>
<sequence length="184" mass="21654">MFWLCSIQIRPVTRSTSNKQLEIRIKELEADLRISNDANLKLIEDNKNLLLMNQNLNEQLQNLTDEEEKMKSKKANSILAIALKIRSDEPSKIQIEDLINKYNDNSDKQKFVKNLEKYVKLYDPTALMYFKKWFNTTYIRVATLHNIIGIHINSLPLPASWFNTRNNKVEGLESLIKYFKYGKE</sequence>
<comment type="caution">
    <text evidence="2">The sequence shown here is derived from an EMBL/GenBank/DDBJ whole genome shotgun (WGS) entry which is preliminary data.</text>
</comment>
<name>A0ABN7W8X7_GIGMA</name>